<organism evidence="1 2">
    <name type="scientific">Rotaria magnacalcarata</name>
    <dbReference type="NCBI Taxonomy" id="392030"/>
    <lineage>
        <taxon>Eukaryota</taxon>
        <taxon>Metazoa</taxon>
        <taxon>Spiralia</taxon>
        <taxon>Gnathifera</taxon>
        <taxon>Rotifera</taxon>
        <taxon>Eurotatoria</taxon>
        <taxon>Bdelloidea</taxon>
        <taxon>Philodinida</taxon>
        <taxon>Philodinidae</taxon>
        <taxon>Rotaria</taxon>
    </lineage>
</organism>
<dbReference type="EMBL" id="CAJOBG010121724">
    <property type="protein sequence ID" value="CAF4780983.1"/>
    <property type="molecule type" value="Genomic_DNA"/>
</dbReference>
<accession>A0A821NAV5</accession>
<dbReference type="Proteomes" id="UP000663866">
    <property type="component" value="Unassembled WGS sequence"/>
</dbReference>
<keyword evidence="2" id="KW-1185">Reference proteome</keyword>
<dbReference type="AlphaFoldDB" id="A0A821NAV5"/>
<reference evidence="1" key="1">
    <citation type="submission" date="2021-02" db="EMBL/GenBank/DDBJ databases">
        <authorList>
            <person name="Nowell W R."/>
        </authorList>
    </citation>
    <scope>NUCLEOTIDE SEQUENCE</scope>
</reference>
<sequence>MSKTKSNTSSILNPFTFKPHRSIHNMLLLDSFVFTEQTFAITNGPSITLGHIAIEAHLNIDQQLRNYFQRI</sequence>
<comment type="caution">
    <text evidence="1">The sequence shown here is derived from an EMBL/GenBank/DDBJ whole genome shotgun (WGS) entry which is preliminary data.</text>
</comment>
<name>A0A821NAV5_9BILA</name>
<evidence type="ECO:0000313" key="2">
    <source>
        <dbReference type="Proteomes" id="UP000663866"/>
    </source>
</evidence>
<evidence type="ECO:0000313" key="1">
    <source>
        <dbReference type="EMBL" id="CAF4780983.1"/>
    </source>
</evidence>
<proteinExistence type="predicted"/>
<gene>
    <name evidence="1" type="ORF">OVN521_LOCUS51173</name>
</gene>
<protein>
    <submittedName>
        <fullName evidence="1">Uncharacterized protein</fullName>
    </submittedName>
</protein>
<feature type="non-terminal residue" evidence="1">
    <location>
        <position position="71"/>
    </location>
</feature>